<organism evidence="10 11">
    <name type="scientific">Buchnera aphidicola</name>
    <name type="common">Stegophylla sp.</name>
    <dbReference type="NCBI Taxonomy" id="2315800"/>
    <lineage>
        <taxon>Bacteria</taxon>
        <taxon>Pseudomonadati</taxon>
        <taxon>Pseudomonadota</taxon>
        <taxon>Gammaproteobacteria</taxon>
        <taxon>Enterobacterales</taxon>
        <taxon>Erwiniaceae</taxon>
        <taxon>Buchnera</taxon>
    </lineage>
</organism>
<dbReference type="GO" id="GO:0009086">
    <property type="term" value="P:methionine biosynthetic process"/>
    <property type="evidence" value="ECO:0007669"/>
    <property type="project" value="TreeGrafter"/>
</dbReference>
<proteinExistence type="inferred from homology"/>
<keyword evidence="5 9" id="KW-0274">FAD</keyword>
<dbReference type="GO" id="GO:0035999">
    <property type="term" value="P:tetrahydrofolate interconversion"/>
    <property type="evidence" value="ECO:0007669"/>
    <property type="project" value="UniProtKB-UniPathway"/>
</dbReference>
<keyword evidence="11" id="KW-1185">Reference proteome</keyword>
<evidence type="ECO:0000313" key="10">
    <source>
        <dbReference type="EMBL" id="QCI26237.1"/>
    </source>
</evidence>
<dbReference type="OrthoDB" id="9812555at2"/>
<evidence type="ECO:0000256" key="9">
    <source>
        <dbReference type="RuleBase" id="RU003862"/>
    </source>
</evidence>
<evidence type="ECO:0000313" key="11">
    <source>
        <dbReference type="Proteomes" id="UP000298636"/>
    </source>
</evidence>
<evidence type="ECO:0000256" key="1">
    <source>
        <dbReference type="ARBA" id="ARBA00001974"/>
    </source>
</evidence>
<dbReference type="Proteomes" id="UP000298636">
    <property type="component" value="Chromosome"/>
</dbReference>
<evidence type="ECO:0000256" key="4">
    <source>
        <dbReference type="ARBA" id="ARBA00022630"/>
    </source>
</evidence>
<dbReference type="GO" id="GO:0005829">
    <property type="term" value="C:cytosol"/>
    <property type="evidence" value="ECO:0007669"/>
    <property type="project" value="TreeGrafter"/>
</dbReference>
<dbReference type="Gene3D" id="3.20.20.220">
    <property type="match status" value="1"/>
</dbReference>
<keyword evidence="6 9" id="KW-0560">Oxidoreductase</keyword>
<dbReference type="EMBL" id="CP032998">
    <property type="protein sequence ID" value="QCI26237.1"/>
    <property type="molecule type" value="Genomic_DNA"/>
</dbReference>
<dbReference type="Pfam" id="PF02219">
    <property type="entry name" value="MTHFR"/>
    <property type="match status" value="1"/>
</dbReference>
<dbReference type="InterPro" id="IPR003171">
    <property type="entry name" value="Mehydrof_redctse-like"/>
</dbReference>
<dbReference type="SUPFAM" id="SSF51730">
    <property type="entry name" value="FAD-linked oxidoreductase"/>
    <property type="match status" value="1"/>
</dbReference>
<keyword evidence="4 9" id="KW-0285">Flavoprotein</keyword>
<evidence type="ECO:0000256" key="3">
    <source>
        <dbReference type="ARBA" id="ARBA00006743"/>
    </source>
</evidence>
<comment type="similarity">
    <text evidence="3 9">Belongs to the methylenetetrahydrofolate reductase family.</text>
</comment>
<evidence type="ECO:0000256" key="6">
    <source>
        <dbReference type="ARBA" id="ARBA00023002"/>
    </source>
</evidence>
<protein>
    <recommendedName>
        <fullName evidence="9">Methylenetetrahydrofolate reductase</fullName>
    </recommendedName>
</protein>
<evidence type="ECO:0000256" key="2">
    <source>
        <dbReference type="ARBA" id="ARBA00004777"/>
    </source>
</evidence>
<accession>A0A4D6Y983</accession>
<evidence type="ECO:0000256" key="5">
    <source>
        <dbReference type="ARBA" id="ARBA00022827"/>
    </source>
</evidence>
<evidence type="ECO:0000256" key="8">
    <source>
        <dbReference type="ARBA" id="ARBA00048628"/>
    </source>
</evidence>
<sequence length="298" mass="34766">MYTLNNYIFENNIFHTTSKIHVSFEFFPPKLNTIKNSSFFYAIKKLSTLKPDFISITCTSRNESYNHTYKTVLEIQKKINIKIVPHMIYSNTTTEKIKRIANKYWHHGINSIVALRGDYINKPNNSSLKYASNLVILLKQIANFDIFVAAYPEVHPEAYNAQSDLIYLKNKIDLGANLAITQFFFEVEHYLRFRDRCAAIGIHVDIIPGILPIIDFQQLKKFASMTNVYIPKWIHTMFEGINSNDQNISKMIGLSISINIIQQLCKEGVRHFHFYTLNQYDITYTLCHMLGLRKYNNL</sequence>
<dbReference type="GO" id="GO:0071949">
    <property type="term" value="F:FAD binding"/>
    <property type="evidence" value="ECO:0007669"/>
    <property type="project" value="TreeGrafter"/>
</dbReference>
<dbReference type="InterPro" id="IPR029041">
    <property type="entry name" value="FAD-linked_oxidoreductase-like"/>
</dbReference>
<gene>
    <name evidence="10" type="primary">metF</name>
    <name evidence="10" type="ORF">D9V79_00190</name>
</gene>
<name>A0A4D6Y983_9GAMM</name>
<dbReference type="PANTHER" id="PTHR45754">
    <property type="entry name" value="METHYLENETETRAHYDROFOLATE REDUCTASE"/>
    <property type="match status" value="1"/>
</dbReference>
<dbReference type="AlphaFoldDB" id="A0A4D6Y983"/>
<reference evidence="10 11" key="1">
    <citation type="submission" date="2018-10" db="EMBL/GenBank/DDBJ databases">
        <title>Comparative functional genomics of the obligate endosymbiont Buchnera aphidicola.</title>
        <authorList>
            <person name="Chong R.A."/>
        </authorList>
    </citation>
    <scope>NUCLEOTIDE SEQUENCE [LARGE SCALE GENOMIC DNA]</scope>
    <source>
        <strain evidence="10 11">Ssp</strain>
    </source>
</reference>
<evidence type="ECO:0000256" key="7">
    <source>
        <dbReference type="ARBA" id="ARBA00034478"/>
    </source>
</evidence>
<comment type="pathway">
    <text evidence="2 9">One-carbon metabolism; tetrahydrofolate interconversion.</text>
</comment>
<comment type="catalytic activity">
    <reaction evidence="8">
        <text>(6S)-5-methyl-5,6,7,8-tetrahydrofolate + NAD(+) = (6R)-5,10-methylene-5,6,7,8-tetrahydrofolate + NADH + H(+)</text>
        <dbReference type="Rhea" id="RHEA:19821"/>
        <dbReference type="ChEBI" id="CHEBI:15378"/>
        <dbReference type="ChEBI" id="CHEBI:15636"/>
        <dbReference type="ChEBI" id="CHEBI:18608"/>
        <dbReference type="ChEBI" id="CHEBI:57540"/>
        <dbReference type="ChEBI" id="CHEBI:57945"/>
        <dbReference type="EC" id="1.5.1.54"/>
    </reaction>
    <physiologicalReaction direction="right-to-left" evidence="8">
        <dbReference type="Rhea" id="RHEA:19823"/>
    </physiologicalReaction>
</comment>
<dbReference type="RefSeq" id="WP_158351539.1">
    <property type="nucleotide sequence ID" value="NZ_CP032998.1"/>
</dbReference>
<comment type="cofactor">
    <cofactor evidence="1 9">
        <name>FAD</name>
        <dbReference type="ChEBI" id="CHEBI:57692"/>
    </cofactor>
</comment>
<dbReference type="GO" id="GO:0106312">
    <property type="term" value="F:methylenetetrahydrofolate reductase (NADH) activity"/>
    <property type="evidence" value="ECO:0007669"/>
    <property type="project" value="UniProtKB-EC"/>
</dbReference>
<comment type="pathway">
    <text evidence="7">Amino-acid biosynthesis; L-methionine biosynthesis via de novo pathway.</text>
</comment>
<dbReference type="CDD" id="cd00537">
    <property type="entry name" value="MTHFR"/>
    <property type="match status" value="1"/>
</dbReference>
<dbReference type="PANTHER" id="PTHR45754:SF3">
    <property type="entry name" value="METHYLENETETRAHYDROFOLATE REDUCTASE (NADPH)"/>
    <property type="match status" value="1"/>
</dbReference>
<dbReference type="UniPathway" id="UPA00193"/>